<accession>A0A4R3JSN2</accession>
<dbReference type="AlphaFoldDB" id="A0A4R3JSN2"/>
<evidence type="ECO:0000313" key="11">
    <source>
        <dbReference type="Proteomes" id="UP000702954"/>
    </source>
</evidence>
<dbReference type="GO" id="GO:0004674">
    <property type="term" value="F:protein serine/threonine kinase activity"/>
    <property type="evidence" value="ECO:0007669"/>
    <property type="project" value="TreeGrafter"/>
</dbReference>
<feature type="domain" description="Protein kinase" evidence="7">
    <location>
        <begin position="12"/>
        <end position="266"/>
    </location>
</feature>
<feature type="binding site" evidence="5">
    <location>
        <position position="41"/>
    </location>
    <ligand>
        <name>ATP</name>
        <dbReference type="ChEBI" id="CHEBI:30616"/>
    </ligand>
</feature>
<organism evidence="9 10">
    <name type="scientific">Faecalimonas umbilicata</name>
    <dbReference type="NCBI Taxonomy" id="1912855"/>
    <lineage>
        <taxon>Bacteria</taxon>
        <taxon>Bacillati</taxon>
        <taxon>Bacillota</taxon>
        <taxon>Clostridia</taxon>
        <taxon>Lachnospirales</taxon>
        <taxon>Lachnospiraceae</taxon>
        <taxon>Faecalimonas</taxon>
    </lineage>
</organism>
<dbReference type="GeneID" id="97505627"/>
<evidence type="ECO:0000313" key="10">
    <source>
        <dbReference type="Proteomes" id="UP000294613"/>
    </source>
</evidence>
<reference evidence="9 10" key="2">
    <citation type="submission" date="2019-03" db="EMBL/GenBank/DDBJ databases">
        <title>Genomic Encyclopedia of Type Strains, Phase IV (KMG-IV): sequencing the most valuable type-strain genomes for metagenomic binning, comparative biology and taxonomic classification.</title>
        <authorList>
            <person name="Goeker M."/>
        </authorList>
    </citation>
    <scope>NUCLEOTIDE SEQUENCE [LARGE SCALE GENOMIC DNA]</scope>
    <source>
        <strain evidence="9 10">DSM 103426</strain>
    </source>
</reference>
<dbReference type="CDD" id="cd14014">
    <property type="entry name" value="STKc_PknB_like"/>
    <property type="match status" value="1"/>
</dbReference>
<dbReference type="SMART" id="SM00220">
    <property type="entry name" value="S_TKc"/>
    <property type="match status" value="1"/>
</dbReference>
<keyword evidence="3 9" id="KW-0418">Kinase</keyword>
<gene>
    <name evidence="9" type="ORF">EDD74_10597</name>
    <name evidence="8" type="ORF">FAEUMB_01480</name>
</gene>
<feature type="coiled-coil region" evidence="6">
    <location>
        <begin position="526"/>
        <end position="557"/>
    </location>
</feature>
<evidence type="ECO:0000256" key="4">
    <source>
        <dbReference type="ARBA" id="ARBA00022840"/>
    </source>
</evidence>
<sequence length="567" mass="65888">MLENGMIVDGKYKILNKIGRGGMSTVYLAMNERANRQWAIKEIQKKGNRYYRTMREELLAETDILKRLDHPNLPKIADVLEYKDIFLIVMDYIEGRPLSLTLQEQGAQSQEVVVAWAKQLCDVLEYLHSRKPPIIYRDMKPANIMLRPDGRVMLIDFGTAREYKEEHVEDTICLGTVGYAAPEQFGGNGQTDARTDIFCLGRTLYHLLTGHNPCMPPYEIYPIRHWNPQLSSGLEEIIWKCVQNDPQERYQSCAELLYALEHYREFDVECKRQQQKKWRIFVCSAVCTLAFAAGAVGFRCAEEKTVRNSYERVMKEASSSVTREKQIANYRKAIALNPRKADAYELLLEKVFLTDDNFSQEEAAMMLEILQQRGMNKKDYLSVLESEQNAYGKVAFRIGIAYFYYYEGEGNKQLSGRWFVDAAKSETLEEHQRMRAKMLGKIAGYYAQLNRNDRAGDSKVTYREYWEDLTELTKGNIVAIDNEKTALVMYQELVYQIGQNADKFYAEGVKREEMSEQLEKVKERLRTDLTIQNRGAQKKIEKKKEELVKNISWAEEEVKTICTIRNR</sequence>
<dbReference type="InterPro" id="IPR000719">
    <property type="entry name" value="Prot_kinase_dom"/>
</dbReference>
<dbReference type="SUPFAM" id="SSF56112">
    <property type="entry name" value="Protein kinase-like (PK-like)"/>
    <property type="match status" value="1"/>
</dbReference>
<evidence type="ECO:0000259" key="7">
    <source>
        <dbReference type="PROSITE" id="PS50011"/>
    </source>
</evidence>
<evidence type="ECO:0000313" key="9">
    <source>
        <dbReference type="EMBL" id="TCS69110.1"/>
    </source>
</evidence>
<dbReference type="PANTHER" id="PTHR43289">
    <property type="entry name" value="MITOGEN-ACTIVATED PROTEIN KINASE KINASE KINASE 20-RELATED"/>
    <property type="match status" value="1"/>
</dbReference>
<name>A0A4R3JSN2_9FIRM</name>
<comment type="caution">
    <text evidence="9">The sequence shown here is derived from an EMBL/GenBank/DDBJ whole genome shotgun (WGS) entry which is preliminary data.</text>
</comment>
<dbReference type="InterPro" id="IPR011009">
    <property type="entry name" value="Kinase-like_dom_sf"/>
</dbReference>
<dbReference type="InterPro" id="IPR008271">
    <property type="entry name" value="Ser/Thr_kinase_AS"/>
</dbReference>
<protein>
    <submittedName>
        <fullName evidence="9">Serine/threonine-protein kinase</fullName>
    </submittedName>
</protein>
<dbReference type="Proteomes" id="UP000702954">
    <property type="component" value="Unassembled WGS sequence"/>
</dbReference>
<dbReference type="GO" id="GO:0005524">
    <property type="term" value="F:ATP binding"/>
    <property type="evidence" value="ECO:0007669"/>
    <property type="project" value="UniProtKB-UniRule"/>
</dbReference>
<dbReference type="EMBL" id="BHEO01000002">
    <property type="protein sequence ID" value="GBU03607.1"/>
    <property type="molecule type" value="Genomic_DNA"/>
</dbReference>
<keyword evidence="6" id="KW-0175">Coiled coil</keyword>
<dbReference type="PROSITE" id="PS00107">
    <property type="entry name" value="PROTEIN_KINASE_ATP"/>
    <property type="match status" value="1"/>
</dbReference>
<dbReference type="PROSITE" id="PS50011">
    <property type="entry name" value="PROTEIN_KINASE_DOM"/>
    <property type="match status" value="1"/>
</dbReference>
<evidence type="ECO:0000256" key="2">
    <source>
        <dbReference type="ARBA" id="ARBA00022741"/>
    </source>
</evidence>
<dbReference type="Gene3D" id="1.10.510.10">
    <property type="entry name" value="Transferase(Phosphotransferase) domain 1"/>
    <property type="match status" value="1"/>
</dbReference>
<evidence type="ECO:0000256" key="5">
    <source>
        <dbReference type="PROSITE-ProRule" id="PRU10141"/>
    </source>
</evidence>
<keyword evidence="1" id="KW-0808">Transferase</keyword>
<dbReference type="Proteomes" id="UP000294613">
    <property type="component" value="Unassembled WGS sequence"/>
</dbReference>
<evidence type="ECO:0000313" key="8">
    <source>
        <dbReference type="EMBL" id="GBU03607.1"/>
    </source>
</evidence>
<dbReference type="PROSITE" id="PS00108">
    <property type="entry name" value="PROTEIN_KINASE_ST"/>
    <property type="match status" value="1"/>
</dbReference>
<dbReference type="Pfam" id="PF00069">
    <property type="entry name" value="Pkinase"/>
    <property type="match status" value="1"/>
</dbReference>
<evidence type="ECO:0000256" key="1">
    <source>
        <dbReference type="ARBA" id="ARBA00022679"/>
    </source>
</evidence>
<dbReference type="PANTHER" id="PTHR43289:SF34">
    <property type="entry name" value="SERINE_THREONINE-PROTEIN KINASE YBDM-RELATED"/>
    <property type="match status" value="1"/>
</dbReference>
<keyword evidence="2 5" id="KW-0547">Nucleotide-binding</keyword>
<keyword evidence="4 5" id="KW-0067">ATP-binding</keyword>
<evidence type="ECO:0000256" key="3">
    <source>
        <dbReference type="ARBA" id="ARBA00022777"/>
    </source>
</evidence>
<dbReference type="EMBL" id="SLZV01000005">
    <property type="protein sequence ID" value="TCS69110.1"/>
    <property type="molecule type" value="Genomic_DNA"/>
</dbReference>
<reference evidence="8 11" key="1">
    <citation type="journal article" date="2018" name="Int. J. Syst. Evol. Microbiol.">
        <title>Draft Genome Sequence of Faecalimonas umbilicata JCM 30896T, an Acetate-Producing Bacterium Isolated from Human Feces.</title>
        <authorList>
            <person name="Sakamoto M."/>
            <person name="Ikeyama N."/>
            <person name="Yuki M."/>
            <person name="Ohkuma M."/>
        </authorList>
    </citation>
    <scope>NUCLEOTIDE SEQUENCE [LARGE SCALE GENOMIC DNA]</scope>
    <source>
        <strain evidence="8 11">EGH7</strain>
    </source>
</reference>
<evidence type="ECO:0000256" key="6">
    <source>
        <dbReference type="SAM" id="Coils"/>
    </source>
</evidence>
<dbReference type="Gene3D" id="3.30.200.20">
    <property type="entry name" value="Phosphorylase Kinase, domain 1"/>
    <property type="match status" value="1"/>
</dbReference>
<proteinExistence type="predicted"/>
<dbReference type="InterPro" id="IPR017441">
    <property type="entry name" value="Protein_kinase_ATP_BS"/>
</dbReference>
<keyword evidence="11" id="KW-1185">Reference proteome</keyword>
<dbReference type="RefSeq" id="WP_116440933.1">
    <property type="nucleotide sequence ID" value="NZ_AP031411.1"/>
</dbReference>